<comment type="caution">
    <text evidence="1">The sequence shown here is derived from an EMBL/GenBank/DDBJ whole genome shotgun (WGS) entry which is preliminary data.</text>
</comment>
<name>A0ACC2P443_9HYME</name>
<gene>
    <name evidence="1" type="ORF">QAD02_013924</name>
</gene>
<dbReference type="Proteomes" id="UP001239111">
    <property type="component" value="Chromosome 2"/>
</dbReference>
<reference evidence="1" key="1">
    <citation type="submission" date="2023-04" db="EMBL/GenBank/DDBJ databases">
        <title>A chromosome-level genome assembly of the parasitoid wasp Eretmocerus hayati.</title>
        <authorList>
            <person name="Zhong Y."/>
            <person name="Liu S."/>
            <person name="Liu Y."/>
        </authorList>
    </citation>
    <scope>NUCLEOTIDE SEQUENCE</scope>
    <source>
        <strain evidence="1">ZJU_SS_LIU_2023</strain>
    </source>
</reference>
<sequence>MDFQQDYGSEIDSSLFTLMLMRFTLFLYNNASVSRKFIDIIIKSFNSFICYLFIPYLKQQIQADLRDEVHPDTVGKVLLILDNNRSPFSSLLTEKQRFAMYKKKSVFQTPQDFTIGERDVKIGLLETVKKTVFGIHISLPETLKVYLRIPGIFKSMMKYQHDLLRENKTFSNIIQGRLWLKKFIPFLKDKIVFPLIVFFDDCELRNPLGSHSGEQKFGAVYISLPTLPPHLSAKLSNILISTIFHSKDREEYGNESCFEPLLRDLKYLSEVGISITIDGVVQQVYFECVLFVGDNLGLNQCCGFVSNFLTDYCCRICRATADRSKRLVTECSSLLRNVKNYAEDVMYRTGGVVQECLFNRLPRFHIAENRSLDLMHDMFEGVVPSVIGKVLTVFVFKKKYFTLDALNHRIATFDYGEHETNKPRPITVINCTATEREETGLSQRIRIRQSAAEMLCLSKYLILMIGDLVPKHDEYWLLYRILRKIIGTVIAPRFTRTDVLILSDNITNHHKLYIKLFGLLKPKFHFMIHLPQIMLDNGPLIHFWSMAFERKHADLKDVADGTSSSRNLPKTIAIRNLLKLCYLKEFTPRPTEEFPLGTVVNERVSPSELRTRVASYTGNHWAKIYRDVEVLGKRFTNGTVFMLRADEYGDPVFARVKEVIEVNRHIYLLVCSLYVIYYEDSYECYVVADNDVPDEFVNIELIPKVSPCLFTKKDGRTLVMPRHDV</sequence>
<proteinExistence type="predicted"/>
<evidence type="ECO:0000313" key="2">
    <source>
        <dbReference type="Proteomes" id="UP001239111"/>
    </source>
</evidence>
<accession>A0ACC2P443</accession>
<protein>
    <submittedName>
        <fullName evidence="1">Uncharacterized protein</fullName>
    </submittedName>
</protein>
<dbReference type="EMBL" id="CM056742">
    <property type="protein sequence ID" value="KAJ8678137.1"/>
    <property type="molecule type" value="Genomic_DNA"/>
</dbReference>
<keyword evidence="2" id="KW-1185">Reference proteome</keyword>
<organism evidence="1 2">
    <name type="scientific">Eretmocerus hayati</name>
    <dbReference type="NCBI Taxonomy" id="131215"/>
    <lineage>
        <taxon>Eukaryota</taxon>
        <taxon>Metazoa</taxon>
        <taxon>Ecdysozoa</taxon>
        <taxon>Arthropoda</taxon>
        <taxon>Hexapoda</taxon>
        <taxon>Insecta</taxon>
        <taxon>Pterygota</taxon>
        <taxon>Neoptera</taxon>
        <taxon>Endopterygota</taxon>
        <taxon>Hymenoptera</taxon>
        <taxon>Apocrita</taxon>
        <taxon>Proctotrupomorpha</taxon>
        <taxon>Chalcidoidea</taxon>
        <taxon>Aphelinidae</taxon>
        <taxon>Aphelininae</taxon>
        <taxon>Eretmocerus</taxon>
    </lineage>
</organism>
<evidence type="ECO:0000313" key="1">
    <source>
        <dbReference type="EMBL" id="KAJ8678137.1"/>
    </source>
</evidence>